<dbReference type="AlphaFoldDB" id="A0AAV1J060"/>
<feature type="domain" description="cDENN" evidence="1">
    <location>
        <begin position="44"/>
        <end position="137"/>
    </location>
</feature>
<organism evidence="2 3">
    <name type="scientific">Leptosia nina</name>
    <dbReference type="NCBI Taxonomy" id="320188"/>
    <lineage>
        <taxon>Eukaryota</taxon>
        <taxon>Metazoa</taxon>
        <taxon>Ecdysozoa</taxon>
        <taxon>Arthropoda</taxon>
        <taxon>Hexapoda</taxon>
        <taxon>Insecta</taxon>
        <taxon>Pterygota</taxon>
        <taxon>Neoptera</taxon>
        <taxon>Endopterygota</taxon>
        <taxon>Lepidoptera</taxon>
        <taxon>Glossata</taxon>
        <taxon>Ditrysia</taxon>
        <taxon>Papilionoidea</taxon>
        <taxon>Pieridae</taxon>
        <taxon>Pierinae</taxon>
        <taxon>Leptosia</taxon>
    </lineage>
</organism>
<dbReference type="GO" id="GO:0031410">
    <property type="term" value="C:cytoplasmic vesicle"/>
    <property type="evidence" value="ECO:0007669"/>
    <property type="project" value="TreeGrafter"/>
</dbReference>
<dbReference type="InterPro" id="IPR051696">
    <property type="entry name" value="DENN_Domain_GEFs"/>
</dbReference>
<evidence type="ECO:0000313" key="3">
    <source>
        <dbReference type="Proteomes" id="UP001497472"/>
    </source>
</evidence>
<reference evidence="2 3" key="1">
    <citation type="submission" date="2023-11" db="EMBL/GenBank/DDBJ databases">
        <authorList>
            <person name="Okamura Y."/>
        </authorList>
    </citation>
    <scope>NUCLEOTIDE SEQUENCE [LARGE SCALE GENOMIC DNA]</scope>
</reference>
<dbReference type="PANTHER" id="PTHR12296:SF16">
    <property type="entry name" value="C-MYC PROMOTER-BINDING PROTEIN"/>
    <property type="match status" value="1"/>
</dbReference>
<keyword evidence="3" id="KW-1185">Reference proteome</keyword>
<dbReference type="GO" id="GO:0005085">
    <property type="term" value="F:guanyl-nucleotide exchange factor activity"/>
    <property type="evidence" value="ECO:0007669"/>
    <property type="project" value="UniProtKB-ARBA"/>
</dbReference>
<comment type="caution">
    <text evidence="2">The sequence shown here is derived from an EMBL/GenBank/DDBJ whole genome shotgun (WGS) entry which is preliminary data.</text>
</comment>
<dbReference type="Proteomes" id="UP001497472">
    <property type="component" value="Unassembled WGS sequence"/>
</dbReference>
<dbReference type="Pfam" id="PF02141">
    <property type="entry name" value="DENN"/>
    <property type="match status" value="1"/>
</dbReference>
<evidence type="ECO:0000259" key="1">
    <source>
        <dbReference type="Pfam" id="PF02141"/>
    </source>
</evidence>
<dbReference type="EMBL" id="CAVLEF010000003">
    <property type="protein sequence ID" value="CAK1542498.1"/>
    <property type="molecule type" value="Genomic_DNA"/>
</dbReference>
<accession>A0AAV1J060</accession>
<dbReference type="GO" id="GO:0032483">
    <property type="term" value="P:regulation of Rab protein signal transduction"/>
    <property type="evidence" value="ECO:0007669"/>
    <property type="project" value="TreeGrafter"/>
</dbReference>
<dbReference type="PANTHER" id="PTHR12296">
    <property type="entry name" value="DENN DOMAIN-CONTAINING PROTEIN 4"/>
    <property type="match status" value="1"/>
</dbReference>
<evidence type="ECO:0000313" key="2">
    <source>
        <dbReference type="EMBL" id="CAK1542498.1"/>
    </source>
</evidence>
<proteinExistence type="predicted"/>
<name>A0AAV1J060_9NEOP</name>
<dbReference type="InterPro" id="IPR001194">
    <property type="entry name" value="cDENN_dom"/>
</dbReference>
<protein>
    <recommendedName>
        <fullName evidence="1">cDENN domain-containing protein</fullName>
    </recommendedName>
</protein>
<sequence>MKYSASHSLNPGLVMNSGVALARDEESIESSRTVANITHHSIMYAPKCLVIVSRQDYIDTFRNCLGIIYTVWVENLGVPLETLVGNLVGCVLVPPAGGPQVRFSIGAGDRQALQPPAAPPMPVTHTSVHMLLRLLGSYFESAGGRVASQPFIHLANT</sequence>
<gene>
    <name evidence="2" type="ORF">LNINA_LOCUS2391</name>
</gene>